<dbReference type="OrthoDB" id="256709at2"/>
<dbReference type="GO" id="GO:0016787">
    <property type="term" value="F:hydrolase activity"/>
    <property type="evidence" value="ECO:0007669"/>
    <property type="project" value="InterPro"/>
</dbReference>
<name>A0A5C6F921_9BACT</name>
<feature type="signal peptide" evidence="1">
    <location>
        <begin position="1"/>
        <end position="24"/>
    </location>
</feature>
<dbReference type="EMBL" id="SJPX01000002">
    <property type="protein sequence ID" value="TWU56209.1"/>
    <property type="molecule type" value="Genomic_DNA"/>
</dbReference>
<organism evidence="3 4">
    <name type="scientific">Rubripirellula reticaptiva</name>
    <dbReference type="NCBI Taxonomy" id="2528013"/>
    <lineage>
        <taxon>Bacteria</taxon>
        <taxon>Pseudomonadati</taxon>
        <taxon>Planctomycetota</taxon>
        <taxon>Planctomycetia</taxon>
        <taxon>Pirellulales</taxon>
        <taxon>Pirellulaceae</taxon>
        <taxon>Rubripirellula</taxon>
    </lineage>
</organism>
<dbReference type="Proteomes" id="UP000317977">
    <property type="component" value="Unassembled WGS sequence"/>
</dbReference>
<dbReference type="AlphaFoldDB" id="A0A5C6F921"/>
<evidence type="ECO:0000313" key="4">
    <source>
        <dbReference type="Proteomes" id="UP000317977"/>
    </source>
</evidence>
<evidence type="ECO:0000259" key="2">
    <source>
        <dbReference type="Pfam" id="PF06439"/>
    </source>
</evidence>
<sequence precursor="true">MKRVSRCAALVCLSSATFVSSLHADTPESKVLFSDDFERTESKPELEEVGNGWGTNSKSRAKGNKQVDLVDGAIFIVKHAEADHGVSVTQDVEFRDATISLRFKIGPKDDLGINIADMNEKSVHAGHICMAKVRLNRVEMTDLKTGRMDLGIRTRRLANETTEADKKAIKADTKTVPVKLDADAWHQLSVAVAGDTMTVSIDGANVGHFSSPGIGHPTKRRLRLAVNREALVDDVKITTP</sequence>
<protein>
    <recommendedName>
        <fullName evidence="2">3-keto-alpha-glucoside-1,2-lyase/3-keto-2-hydroxy-glucal hydratase domain-containing protein</fullName>
    </recommendedName>
</protein>
<dbReference type="InterPro" id="IPR010496">
    <property type="entry name" value="AL/BT2_dom"/>
</dbReference>
<accession>A0A5C6F921</accession>
<proteinExistence type="predicted"/>
<gene>
    <name evidence="3" type="ORF">Poly59_25130</name>
</gene>
<feature type="chain" id="PRO_5022902977" description="3-keto-alpha-glucoside-1,2-lyase/3-keto-2-hydroxy-glucal hydratase domain-containing protein" evidence="1">
    <location>
        <begin position="25"/>
        <end position="240"/>
    </location>
</feature>
<comment type="caution">
    <text evidence="3">The sequence shown here is derived from an EMBL/GenBank/DDBJ whole genome shotgun (WGS) entry which is preliminary data.</text>
</comment>
<keyword evidence="4" id="KW-1185">Reference proteome</keyword>
<feature type="domain" description="3-keto-alpha-glucoside-1,2-lyase/3-keto-2-hydroxy-glucal hydratase" evidence="2">
    <location>
        <begin position="51"/>
        <end position="215"/>
    </location>
</feature>
<evidence type="ECO:0000313" key="3">
    <source>
        <dbReference type="EMBL" id="TWU56209.1"/>
    </source>
</evidence>
<evidence type="ECO:0000256" key="1">
    <source>
        <dbReference type="SAM" id="SignalP"/>
    </source>
</evidence>
<dbReference type="RefSeq" id="WP_146534239.1">
    <property type="nucleotide sequence ID" value="NZ_SJPX01000002.1"/>
</dbReference>
<reference evidence="3 4" key="1">
    <citation type="submission" date="2019-02" db="EMBL/GenBank/DDBJ databases">
        <title>Deep-cultivation of Planctomycetes and their phenomic and genomic characterization uncovers novel biology.</title>
        <authorList>
            <person name="Wiegand S."/>
            <person name="Jogler M."/>
            <person name="Boedeker C."/>
            <person name="Pinto D."/>
            <person name="Vollmers J."/>
            <person name="Rivas-Marin E."/>
            <person name="Kohn T."/>
            <person name="Peeters S.H."/>
            <person name="Heuer A."/>
            <person name="Rast P."/>
            <person name="Oberbeckmann S."/>
            <person name="Bunk B."/>
            <person name="Jeske O."/>
            <person name="Meyerdierks A."/>
            <person name="Storesund J.E."/>
            <person name="Kallscheuer N."/>
            <person name="Luecker S."/>
            <person name="Lage O.M."/>
            <person name="Pohl T."/>
            <person name="Merkel B.J."/>
            <person name="Hornburger P."/>
            <person name="Mueller R.-W."/>
            <person name="Bruemmer F."/>
            <person name="Labrenz M."/>
            <person name="Spormann A.M."/>
            <person name="Op Den Camp H."/>
            <person name="Overmann J."/>
            <person name="Amann R."/>
            <person name="Jetten M.S.M."/>
            <person name="Mascher T."/>
            <person name="Medema M.H."/>
            <person name="Devos D.P."/>
            <person name="Kaster A.-K."/>
            <person name="Ovreas L."/>
            <person name="Rohde M."/>
            <person name="Galperin M.Y."/>
            <person name="Jogler C."/>
        </authorList>
    </citation>
    <scope>NUCLEOTIDE SEQUENCE [LARGE SCALE GENOMIC DNA]</scope>
    <source>
        <strain evidence="3 4">Poly59</strain>
    </source>
</reference>
<dbReference type="Pfam" id="PF06439">
    <property type="entry name" value="3keto-disac_hyd"/>
    <property type="match status" value="1"/>
</dbReference>
<keyword evidence="1" id="KW-0732">Signal</keyword>
<dbReference type="Gene3D" id="2.60.120.560">
    <property type="entry name" value="Exo-inulinase, domain 1"/>
    <property type="match status" value="1"/>
</dbReference>